<name>A0A7K1TFP1_9BACT</name>
<keyword evidence="2" id="KW-1185">Reference proteome</keyword>
<dbReference type="AlphaFoldDB" id="A0A7K1TFP1"/>
<dbReference type="EMBL" id="WQKZ01000003">
    <property type="protein sequence ID" value="MVN77234.1"/>
    <property type="molecule type" value="Genomic_DNA"/>
</dbReference>
<sequence length="325" mass="37873">MKADIQIKKVLETRRSSIYKKDRICLYPGCTQNAIGSHVLQRLGILSNITDSTNHFYAIKKINLFEMNEGKHFIVDKVGINDGYKFPGFCSQHDDSIFRLVETHPINLDSPIVQALFSYRTLCLELRNKEIELEIFDAIYKTLKEFRPTQLHYVNTEPIKLGIKDLKFFKSELEREVIRNKASKFIHNKISFDEFKICFSASLTIYDPNNPLTHEEDKYGRAKTTPLASNILNCFPYQGKSHIIVSMHKDYPCHWATGLTKSIASSTDPSKILSDILTYRLEFWGIQPKLYESIPEEKISTFLRESEDYYDDYSFDIKTKFNLFK</sequence>
<protein>
    <recommendedName>
        <fullName evidence="3">DUF4238 domain-containing protein</fullName>
    </recommendedName>
</protein>
<proteinExistence type="predicted"/>
<evidence type="ECO:0000313" key="2">
    <source>
        <dbReference type="Proteomes" id="UP000441336"/>
    </source>
</evidence>
<accession>A0A7K1TFP1</accession>
<reference evidence="1 2" key="1">
    <citation type="submission" date="2019-12" db="EMBL/GenBank/DDBJ databases">
        <title>Hymenobacter sp. HMF4947 Genome sequencing and assembly.</title>
        <authorList>
            <person name="Kang H."/>
            <person name="Cha I."/>
            <person name="Kim H."/>
            <person name="Joh K."/>
        </authorList>
    </citation>
    <scope>NUCLEOTIDE SEQUENCE [LARGE SCALE GENOMIC DNA]</scope>
    <source>
        <strain evidence="1 2">HMF4947</strain>
    </source>
</reference>
<evidence type="ECO:0008006" key="3">
    <source>
        <dbReference type="Google" id="ProtNLM"/>
    </source>
</evidence>
<evidence type="ECO:0000313" key="1">
    <source>
        <dbReference type="EMBL" id="MVN77234.1"/>
    </source>
</evidence>
<gene>
    <name evidence="1" type="ORF">GO988_12940</name>
</gene>
<dbReference type="RefSeq" id="WP_157566069.1">
    <property type="nucleotide sequence ID" value="NZ_WQKZ01000003.1"/>
</dbReference>
<comment type="caution">
    <text evidence="1">The sequence shown here is derived from an EMBL/GenBank/DDBJ whole genome shotgun (WGS) entry which is preliminary data.</text>
</comment>
<organism evidence="1 2">
    <name type="scientific">Hymenobacter ginkgonis</name>
    <dbReference type="NCBI Taxonomy" id="2682976"/>
    <lineage>
        <taxon>Bacteria</taxon>
        <taxon>Pseudomonadati</taxon>
        <taxon>Bacteroidota</taxon>
        <taxon>Cytophagia</taxon>
        <taxon>Cytophagales</taxon>
        <taxon>Hymenobacteraceae</taxon>
        <taxon>Hymenobacter</taxon>
    </lineage>
</organism>
<dbReference type="Proteomes" id="UP000441336">
    <property type="component" value="Unassembled WGS sequence"/>
</dbReference>